<name>A0A8T5GFV7_9ARCH</name>
<dbReference type="PANTHER" id="PTHR39341">
    <property type="entry name" value="BSL7085 PROTEIN"/>
    <property type="match status" value="1"/>
</dbReference>
<dbReference type="Pfam" id="PF08984">
    <property type="entry name" value="DUF1858"/>
    <property type="match status" value="1"/>
</dbReference>
<dbReference type="NCBIfam" id="TIGR03980">
    <property type="entry name" value="prismane_assoc"/>
    <property type="match status" value="1"/>
</dbReference>
<dbReference type="InterPro" id="IPR015077">
    <property type="entry name" value="DUF1858"/>
</dbReference>
<gene>
    <name evidence="2" type="ORF">HON47_02440</name>
</gene>
<dbReference type="Proteomes" id="UP000722459">
    <property type="component" value="Unassembled WGS sequence"/>
</dbReference>
<protein>
    <submittedName>
        <fullName evidence="2">DUF1858 domain-containing protein</fullName>
    </submittedName>
</protein>
<accession>A0A8T5GFV7</accession>
<dbReference type="InterPro" id="IPR023883">
    <property type="entry name" value="CHP03980_redox-disulphide"/>
</dbReference>
<sequence length="153" mass="17307">MIKKKDTLGQILQQYPEVAPVLSKAGLHCVGCHVSEYESVEDGCKAHGLSDEKIENIIKEANAKITEFDAMEDVSFTKKATLELEKRKGKEKYVKIMPVFDGFDFEATSEKEEDEIILNKELSLIGDKKIQRFLKGVVVDFSEKESDFTAKRT</sequence>
<organism evidence="2 3">
    <name type="scientific">Candidatus Iainarchaeum sp</name>
    <dbReference type="NCBI Taxonomy" id="3101447"/>
    <lineage>
        <taxon>Archaea</taxon>
        <taxon>Candidatus Iainarchaeota</taxon>
        <taxon>Candidatus Iainarchaeia</taxon>
        <taxon>Candidatus Iainarchaeales</taxon>
        <taxon>Candidatus Iainarchaeaceae</taxon>
        <taxon>Candidatus Iainarchaeum</taxon>
    </lineage>
</organism>
<dbReference type="EMBL" id="JABJNZ010000034">
    <property type="protein sequence ID" value="MBT4870406.1"/>
    <property type="molecule type" value="Genomic_DNA"/>
</dbReference>
<feature type="domain" description="DUF1858" evidence="1">
    <location>
        <begin position="2"/>
        <end position="54"/>
    </location>
</feature>
<comment type="caution">
    <text evidence="2">The sequence shown here is derived from an EMBL/GenBank/DDBJ whole genome shotgun (WGS) entry which is preliminary data.</text>
</comment>
<dbReference type="InterPro" id="IPR038062">
    <property type="entry name" value="ScdA-like_N_sf"/>
</dbReference>
<dbReference type="SUPFAM" id="SSF140683">
    <property type="entry name" value="SP0561-like"/>
    <property type="match status" value="1"/>
</dbReference>
<evidence type="ECO:0000313" key="3">
    <source>
        <dbReference type="Proteomes" id="UP000722459"/>
    </source>
</evidence>
<dbReference type="PANTHER" id="PTHR39341:SF1">
    <property type="entry name" value="DUF1858 DOMAIN-CONTAINING PROTEIN"/>
    <property type="match status" value="1"/>
</dbReference>
<dbReference type="Gene3D" id="1.10.3910.10">
    <property type="entry name" value="SP0561-like"/>
    <property type="match status" value="1"/>
</dbReference>
<reference evidence="2" key="1">
    <citation type="journal article" date="2021" name="ISME J.">
        <title>Mercury methylation by metabolically versatile and cosmopolitan marine bacteria.</title>
        <authorList>
            <person name="Lin H."/>
            <person name="Ascher D.B."/>
            <person name="Myung Y."/>
            <person name="Lamborg C.H."/>
            <person name="Hallam S.J."/>
            <person name="Gionfriddo C.M."/>
            <person name="Holt K.E."/>
            <person name="Moreau J.W."/>
        </authorList>
    </citation>
    <scope>NUCLEOTIDE SEQUENCE</scope>
    <source>
        <strain evidence="2">SI075_bin30</strain>
    </source>
</reference>
<evidence type="ECO:0000313" key="2">
    <source>
        <dbReference type="EMBL" id="MBT4870406.1"/>
    </source>
</evidence>
<proteinExistence type="predicted"/>
<dbReference type="AlphaFoldDB" id="A0A8T5GFV7"/>
<evidence type="ECO:0000259" key="1">
    <source>
        <dbReference type="Pfam" id="PF08984"/>
    </source>
</evidence>